<dbReference type="GO" id="GO:0005524">
    <property type="term" value="F:ATP binding"/>
    <property type="evidence" value="ECO:0007669"/>
    <property type="project" value="UniProtKB-KW"/>
</dbReference>
<protein>
    <submittedName>
        <fullName evidence="7">ABC transporter ATP-binding protein</fullName>
    </submittedName>
</protein>
<dbReference type="PROSITE" id="PS00211">
    <property type="entry name" value="ABC_TRANSPORTER_1"/>
    <property type="match status" value="1"/>
</dbReference>
<name>A0A4R5U7I6_9HYPH</name>
<evidence type="ECO:0000313" key="8">
    <source>
        <dbReference type="Proteomes" id="UP000295238"/>
    </source>
</evidence>
<dbReference type="CDD" id="cd03257">
    <property type="entry name" value="ABC_NikE_OppD_transporters"/>
    <property type="match status" value="2"/>
</dbReference>
<keyword evidence="3" id="KW-0813">Transport</keyword>
<keyword evidence="5 7" id="KW-0067">ATP-binding</keyword>
<organism evidence="7 8">
    <name type="scientific">Rhizobium deserti</name>
    <dbReference type="NCBI Taxonomy" id="2547961"/>
    <lineage>
        <taxon>Bacteria</taxon>
        <taxon>Pseudomonadati</taxon>
        <taxon>Pseudomonadota</taxon>
        <taxon>Alphaproteobacteria</taxon>
        <taxon>Hyphomicrobiales</taxon>
        <taxon>Rhizobiaceae</taxon>
        <taxon>Rhizobium/Agrobacterium group</taxon>
        <taxon>Rhizobium</taxon>
    </lineage>
</organism>
<dbReference type="InterPro" id="IPR027417">
    <property type="entry name" value="P-loop_NTPase"/>
</dbReference>
<feature type="domain" description="ABC transporter" evidence="6">
    <location>
        <begin position="7"/>
        <end position="260"/>
    </location>
</feature>
<dbReference type="Pfam" id="PF00005">
    <property type="entry name" value="ABC_tran"/>
    <property type="match status" value="2"/>
</dbReference>
<proteinExistence type="inferred from homology"/>
<dbReference type="InterPro" id="IPR003593">
    <property type="entry name" value="AAA+_ATPase"/>
</dbReference>
<dbReference type="InterPro" id="IPR003439">
    <property type="entry name" value="ABC_transporter-like_ATP-bd"/>
</dbReference>
<gene>
    <name evidence="7" type="ORF">E2F50_21040</name>
</gene>
<evidence type="ECO:0000256" key="5">
    <source>
        <dbReference type="ARBA" id="ARBA00022840"/>
    </source>
</evidence>
<dbReference type="InterPro" id="IPR050319">
    <property type="entry name" value="ABC_transp_ATP-bind"/>
</dbReference>
<dbReference type="Pfam" id="PF08352">
    <property type="entry name" value="oligo_HPY"/>
    <property type="match status" value="1"/>
</dbReference>
<evidence type="ECO:0000256" key="2">
    <source>
        <dbReference type="ARBA" id="ARBA00005417"/>
    </source>
</evidence>
<dbReference type="GO" id="GO:0015833">
    <property type="term" value="P:peptide transport"/>
    <property type="evidence" value="ECO:0007669"/>
    <property type="project" value="InterPro"/>
</dbReference>
<dbReference type="GO" id="GO:0016887">
    <property type="term" value="F:ATP hydrolysis activity"/>
    <property type="evidence" value="ECO:0007669"/>
    <property type="project" value="InterPro"/>
</dbReference>
<evidence type="ECO:0000313" key="7">
    <source>
        <dbReference type="EMBL" id="TDK30326.1"/>
    </source>
</evidence>
<dbReference type="PANTHER" id="PTHR43776">
    <property type="entry name" value="TRANSPORT ATP-BINDING PROTEIN"/>
    <property type="match status" value="1"/>
</dbReference>
<evidence type="ECO:0000256" key="3">
    <source>
        <dbReference type="ARBA" id="ARBA00022448"/>
    </source>
</evidence>
<feature type="domain" description="ABC transporter" evidence="6">
    <location>
        <begin position="278"/>
        <end position="518"/>
    </location>
</feature>
<dbReference type="SMART" id="SM00382">
    <property type="entry name" value="AAA"/>
    <property type="match status" value="2"/>
</dbReference>
<dbReference type="RefSeq" id="WP_133318155.1">
    <property type="nucleotide sequence ID" value="NZ_SMTL01000008.1"/>
</dbReference>
<evidence type="ECO:0000256" key="1">
    <source>
        <dbReference type="ARBA" id="ARBA00004417"/>
    </source>
</evidence>
<accession>A0A4R5U7I6</accession>
<dbReference type="GO" id="GO:0055085">
    <property type="term" value="P:transmembrane transport"/>
    <property type="evidence" value="ECO:0007669"/>
    <property type="project" value="UniProtKB-ARBA"/>
</dbReference>
<keyword evidence="8" id="KW-1185">Reference proteome</keyword>
<comment type="subcellular location">
    <subcellularLocation>
        <location evidence="1">Cell inner membrane</location>
        <topology evidence="1">Peripheral membrane protein</topology>
    </subcellularLocation>
</comment>
<dbReference type="GO" id="GO:0005886">
    <property type="term" value="C:plasma membrane"/>
    <property type="evidence" value="ECO:0007669"/>
    <property type="project" value="UniProtKB-SubCell"/>
</dbReference>
<dbReference type="AlphaFoldDB" id="A0A4R5U7I6"/>
<dbReference type="InterPro" id="IPR017871">
    <property type="entry name" value="ABC_transporter-like_CS"/>
</dbReference>
<dbReference type="Gene3D" id="3.40.50.300">
    <property type="entry name" value="P-loop containing nucleotide triphosphate hydrolases"/>
    <property type="match status" value="2"/>
</dbReference>
<dbReference type="Proteomes" id="UP000295238">
    <property type="component" value="Unassembled WGS sequence"/>
</dbReference>
<sequence>MPELLSIRNLKIEATSYPPGEPPKRITIVDDVSLDLQKGKVLGLIGESGAGKSTIGLSALAYGRGGADITGGQVLLTGTDILTLGKGGIRKLRGARVCYVAQSAAAAFNPAHRLGDQVIEASVKHGLMSKEEARKRALYLFGVLGLPSPETFGDRFPHQVSGGQLQRAMTAMALCPNPELIVFDEPTTALDVTTQIDVLAAIKHAIEETHTAALYITHDLAVVAQISDDIMVLRHGKMVEYGSVQQIIEAPREDYTRALVNVRQAMRQEAPDQSQALLKIDNVSAQYSNGFKVLHDVSLHLCKGQTLAIVGESGSGKSTLARVITGLLPPSQGQITFEGKPLTSALKNRSRDELRRIQLIYQMADTAMNPRQTVRDIIGRPLTFYDGLRGATKTARVKELLEQIEMSNGFIDRYPAELSGGQKQRVAIARALAARPELILCDEPTSALDPLVAEGILKLLMKLQAEQQLSYVFITHDIAIVRAIADCVAVMHRGRLVRFGPKSQALSPPFDDYTDLLLKSVPEMQLGWLERVLTTRRMASAGN</sequence>
<dbReference type="FunFam" id="3.40.50.300:FF:002585">
    <property type="entry name" value="Glutathione import ATP-binding protein GsiA"/>
    <property type="match status" value="1"/>
</dbReference>
<reference evidence="7 8" key="1">
    <citation type="submission" date="2019-03" db="EMBL/GenBank/DDBJ databases">
        <title>Rhizobium sp. nov., an bacterium isolated from biocrust in Mu Us Desert.</title>
        <authorList>
            <person name="Lixiong L."/>
        </authorList>
    </citation>
    <scope>NUCLEOTIDE SEQUENCE [LARGE SCALE GENOMIC DNA]</scope>
    <source>
        <strain evidence="7 8">SPY-1</strain>
    </source>
</reference>
<keyword evidence="4" id="KW-0547">Nucleotide-binding</keyword>
<comment type="similarity">
    <text evidence="2">Belongs to the ABC transporter superfamily.</text>
</comment>
<comment type="caution">
    <text evidence="7">The sequence shown here is derived from an EMBL/GenBank/DDBJ whole genome shotgun (WGS) entry which is preliminary data.</text>
</comment>
<dbReference type="NCBIfam" id="NF007739">
    <property type="entry name" value="PRK10419.1"/>
    <property type="match status" value="2"/>
</dbReference>
<dbReference type="SUPFAM" id="SSF52540">
    <property type="entry name" value="P-loop containing nucleoside triphosphate hydrolases"/>
    <property type="match status" value="2"/>
</dbReference>
<dbReference type="EMBL" id="SMTL01000008">
    <property type="protein sequence ID" value="TDK30326.1"/>
    <property type="molecule type" value="Genomic_DNA"/>
</dbReference>
<evidence type="ECO:0000259" key="6">
    <source>
        <dbReference type="PROSITE" id="PS50893"/>
    </source>
</evidence>
<dbReference type="PROSITE" id="PS50893">
    <property type="entry name" value="ABC_TRANSPORTER_2"/>
    <property type="match status" value="2"/>
</dbReference>
<evidence type="ECO:0000256" key="4">
    <source>
        <dbReference type="ARBA" id="ARBA00022741"/>
    </source>
</evidence>
<dbReference type="OrthoDB" id="9802264at2"/>
<dbReference type="InterPro" id="IPR013563">
    <property type="entry name" value="Oligopep_ABC_C"/>
</dbReference>
<dbReference type="PANTHER" id="PTHR43776:SF8">
    <property type="entry name" value="ABC TRANSPORTER, ATP-BINDING PROTEIN"/>
    <property type="match status" value="1"/>
</dbReference>